<accession>A0A9P9EGB7</accession>
<evidence type="ECO:0000313" key="4">
    <source>
        <dbReference type="Proteomes" id="UP000717696"/>
    </source>
</evidence>
<keyword evidence="1 3" id="KW-0378">Hydrolase</keyword>
<comment type="caution">
    <text evidence="3">The sequence shown here is derived from an EMBL/GenBank/DDBJ whole genome shotgun (WGS) entry which is preliminary data.</text>
</comment>
<dbReference type="InterPro" id="IPR013094">
    <property type="entry name" value="AB_hydrolase_3"/>
</dbReference>
<keyword evidence="4" id="KW-1185">Reference proteome</keyword>
<evidence type="ECO:0000313" key="3">
    <source>
        <dbReference type="EMBL" id="KAH7136958.1"/>
    </source>
</evidence>
<name>A0A9P9EGB7_9HYPO</name>
<dbReference type="InterPro" id="IPR029058">
    <property type="entry name" value="AB_hydrolase_fold"/>
</dbReference>
<dbReference type="PANTHER" id="PTHR48081">
    <property type="entry name" value="AB HYDROLASE SUPERFAMILY PROTEIN C4A8.06C"/>
    <property type="match status" value="1"/>
</dbReference>
<evidence type="ECO:0000256" key="1">
    <source>
        <dbReference type="ARBA" id="ARBA00022801"/>
    </source>
</evidence>
<reference evidence="3" key="1">
    <citation type="journal article" date="2021" name="Nat. Commun.">
        <title>Genetic determinants of endophytism in the Arabidopsis root mycobiome.</title>
        <authorList>
            <person name="Mesny F."/>
            <person name="Miyauchi S."/>
            <person name="Thiergart T."/>
            <person name="Pickel B."/>
            <person name="Atanasova L."/>
            <person name="Karlsson M."/>
            <person name="Huettel B."/>
            <person name="Barry K.W."/>
            <person name="Haridas S."/>
            <person name="Chen C."/>
            <person name="Bauer D."/>
            <person name="Andreopoulos W."/>
            <person name="Pangilinan J."/>
            <person name="LaButti K."/>
            <person name="Riley R."/>
            <person name="Lipzen A."/>
            <person name="Clum A."/>
            <person name="Drula E."/>
            <person name="Henrissat B."/>
            <person name="Kohler A."/>
            <person name="Grigoriev I.V."/>
            <person name="Martin F.M."/>
            <person name="Hacquard S."/>
        </authorList>
    </citation>
    <scope>NUCLEOTIDE SEQUENCE</scope>
    <source>
        <strain evidence="3">MPI-CAGE-AT-0021</strain>
    </source>
</reference>
<feature type="domain" description="Alpha/beta hydrolase fold-3" evidence="2">
    <location>
        <begin position="46"/>
        <end position="155"/>
    </location>
</feature>
<gene>
    <name evidence="3" type="ORF">B0J13DRAFT_82785</name>
</gene>
<organism evidence="3 4">
    <name type="scientific">Dactylonectria estremocensis</name>
    <dbReference type="NCBI Taxonomy" id="1079267"/>
    <lineage>
        <taxon>Eukaryota</taxon>
        <taxon>Fungi</taxon>
        <taxon>Dikarya</taxon>
        <taxon>Ascomycota</taxon>
        <taxon>Pezizomycotina</taxon>
        <taxon>Sordariomycetes</taxon>
        <taxon>Hypocreomycetidae</taxon>
        <taxon>Hypocreales</taxon>
        <taxon>Nectriaceae</taxon>
        <taxon>Dactylonectria</taxon>
    </lineage>
</organism>
<sequence length="344" mass="37419">MDSFPLTGFDGYTSKTFTFKPTSEGNSISVDVAFPKETDGNPSTVLIHYHGGFLIVGDRYSFLPYWLVHASASRRWIFVTPDYRLIPETTAHAALEDAVDAYEWTRSSLPILLGRPVGSILLSGSSAGGYLALSTASLAVEKPAALLLIYGMLDPAGSRYTTPGLNIFGGPAIDTEPILREFPKRKENEDRKILSAYTLPDNPMEDRRLALASALHIDALFPDYITGVDGLSRDIANKGIDAIPEKHRYLFPLSFNKLANIPRTMLLHGKNDLAVPVESSLEAEKKLRAAGSEVFTEFPEDGQHGFDARVGNVNVEGADGDGITAVESLRNAIRFLDSSAAKEA</sequence>
<dbReference type="Proteomes" id="UP000717696">
    <property type="component" value="Unassembled WGS sequence"/>
</dbReference>
<dbReference type="PANTHER" id="PTHR48081:SF3">
    <property type="entry name" value="ALPHA_BETA HYDROLASE FOLD-3 DOMAIN-CONTAINING PROTEIN"/>
    <property type="match status" value="1"/>
</dbReference>
<protein>
    <submittedName>
        <fullName evidence="3">Alpha/Beta hydrolase protein</fullName>
    </submittedName>
</protein>
<dbReference type="InterPro" id="IPR050300">
    <property type="entry name" value="GDXG_lipolytic_enzyme"/>
</dbReference>
<dbReference type="EMBL" id="JAGMUU010000016">
    <property type="protein sequence ID" value="KAH7136958.1"/>
    <property type="molecule type" value="Genomic_DNA"/>
</dbReference>
<dbReference type="SUPFAM" id="SSF53474">
    <property type="entry name" value="alpha/beta-Hydrolases"/>
    <property type="match status" value="1"/>
</dbReference>
<dbReference type="Gene3D" id="3.40.50.1820">
    <property type="entry name" value="alpha/beta hydrolase"/>
    <property type="match status" value="1"/>
</dbReference>
<dbReference type="GO" id="GO:0016787">
    <property type="term" value="F:hydrolase activity"/>
    <property type="evidence" value="ECO:0007669"/>
    <property type="project" value="UniProtKB-KW"/>
</dbReference>
<dbReference type="OrthoDB" id="2963168at2759"/>
<evidence type="ECO:0000259" key="2">
    <source>
        <dbReference type="Pfam" id="PF07859"/>
    </source>
</evidence>
<proteinExistence type="predicted"/>
<dbReference type="AlphaFoldDB" id="A0A9P9EGB7"/>
<dbReference type="Pfam" id="PF07859">
    <property type="entry name" value="Abhydrolase_3"/>
    <property type="match status" value="1"/>
</dbReference>